<name>A0A813F1A6_POLGL</name>
<dbReference type="AlphaFoldDB" id="A0A813F1A6"/>
<dbReference type="EMBL" id="CAJNNV010019373">
    <property type="protein sequence ID" value="CAE8606509.1"/>
    <property type="molecule type" value="Genomic_DNA"/>
</dbReference>
<organism evidence="2 3">
    <name type="scientific">Polarella glacialis</name>
    <name type="common">Dinoflagellate</name>
    <dbReference type="NCBI Taxonomy" id="89957"/>
    <lineage>
        <taxon>Eukaryota</taxon>
        <taxon>Sar</taxon>
        <taxon>Alveolata</taxon>
        <taxon>Dinophyceae</taxon>
        <taxon>Suessiales</taxon>
        <taxon>Suessiaceae</taxon>
        <taxon>Polarella</taxon>
    </lineage>
</organism>
<evidence type="ECO:0000313" key="2">
    <source>
        <dbReference type="EMBL" id="CAE8606509.1"/>
    </source>
</evidence>
<comment type="caution">
    <text evidence="2">The sequence shown here is derived from an EMBL/GenBank/DDBJ whole genome shotgun (WGS) entry which is preliminary data.</text>
</comment>
<feature type="compositionally biased region" description="Basic residues" evidence="1">
    <location>
        <begin position="1"/>
        <end position="19"/>
    </location>
</feature>
<protein>
    <submittedName>
        <fullName evidence="2">Uncharacterized protein</fullName>
    </submittedName>
</protein>
<feature type="non-terminal residue" evidence="2">
    <location>
        <position position="1"/>
    </location>
</feature>
<feature type="region of interest" description="Disordered" evidence="1">
    <location>
        <begin position="1"/>
        <end position="54"/>
    </location>
</feature>
<sequence>WQGRRRRRHERRARPHGSRRPQGLPATAGLRSSRWPERCARELPTGGAPRGGLHRVLKRGQVLTDELHHADHEARRGQGRSRSDQVYQLVQVQPTAY</sequence>
<keyword evidence="3" id="KW-1185">Reference proteome</keyword>
<evidence type="ECO:0000256" key="1">
    <source>
        <dbReference type="SAM" id="MobiDB-lite"/>
    </source>
</evidence>
<proteinExistence type="predicted"/>
<feature type="non-terminal residue" evidence="2">
    <location>
        <position position="97"/>
    </location>
</feature>
<dbReference type="Proteomes" id="UP000654075">
    <property type="component" value="Unassembled WGS sequence"/>
</dbReference>
<accession>A0A813F1A6</accession>
<gene>
    <name evidence="2" type="ORF">PGLA1383_LOCUS24491</name>
</gene>
<evidence type="ECO:0000313" key="3">
    <source>
        <dbReference type="Proteomes" id="UP000654075"/>
    </source>
</evidence>
<reference evidence="2" key="1">
    <citation type="submission" date="2021-02" db="EMBL/GenBank/DDBJ databases">
        <authorList>
            <person name="Dougan E. K."/>
            <person name="Rhodes N."/>
            <person name="Thang M."/>
            <person name="Chan C."/>
        </authorList>
    </citation>
    <scope>NUCLEOTIDE SEQUENCE</scope>
</reference>